<dbReference type="GO" id="GO:0006508">
    <property type="term" value="P:proteolysis"/>
    <property type="evidence" value="ECO:0007669"/>
    <property type="project" value="UniProtKB-KW"/>
</dbReference>
<protein>
    <recommendedName>
        <fullName evidence="9">Peptidase S8/S53 domain-containing protein</fullName>
    </recommendedName>
</protein>
<evidence type="ECO:0000256" key="4">
    <source>
        <dbReference type="ARBA" id="ARBA00022825"/>
    </source>
</evidence>
<feature type="domain" description="Peptidase S8/S53" evidence="9">
    <location>
        <begin position="121"/>
        <end position="353"/>
    </location>
</feature>
<keyword evidence="7" id="KW-0812">Transmembrane</keyword>
<dbReference type="EMBL" id="BSQG01000015">
    <property type="protein sequence ID" value="GLU50473.1"/>
    <property type="molecule type" value="Genomic_DNA"/>
</dbReference>
<feature type="compositionally biased region" description="Low complexity" evidence="6">
    <location>
        <begin position="50"/>
        <end position="77"/>
    </location>
</feature>
<keyword evidence="7" id="KW-1133">Transmembrane helix</keyword>
<dbReference type="SUPFAM" id="SSF52743">
    <property type="entry name" value="Subtilisin-like"/>
    <property type="match status" value="1"/>
</dbReference>
<proteinExistence type="inferred from homology"/>
<keyword evidence="2" id="KW-0645">Protease</keyword>
<name>A0A9W6PBF7_9ACTN</name>
<dbReference type="PANTHER" id="PTHR43806">
    <property type="entry name" value="PEPTIDASE S8"/>
    <property type="match status" value="1"/>
</dbReference>
<evidence type="ECO:0000256" key="7">
    <source>
        <dbReference type="SAM" id="Phobius"/>
    </source>
</evidence>
<feature type="transmembrane region" description="Helical" evidence="7">
    <location>
        <begin position="407"/>
        <end position="427"/>
    </location>
</feature>
<keyword evidence="4" id="KW-0720">Serine protease</keyword>
<feature type="chain" id="PRO_5040822264" description="Peptidase S8/S53 domain-containing protein" evidence="8">
    <location>
        <begin position="40"/>
        <end position="466"/>
    </location>
</feature>
<keyword evidence="8" id="KW-0732">Signal</keyword>
<dbReference type="Pfam" id="PF00082">
    <property type="entry name" value="Peptidase_S8"/>
    <property type="match status" value="1"/>
</dbReference>
<feature type="signal peptide" evidence="8">
    <location>
        <begin position="1"/>
        <end position="39"/>
    </location>
</feature>
<dbReference type="RefSeq" id="WP_285762010.1">
    <property type="nucleotide sequence ID" value="NZ_BSQG01000015.1"/>
</dbReference>
<dbReference type="InterPro" id="IPR000209">
    <property type="entry name" value="Peptidase_S8/S53_dom"/>
</dbReference>
<keyword evidence="3" id="KW-0378">Hydrolase</keyword>
<gene>
    <name evidence="10" type="ORF">Nans01_48240</name>
</gene>
<evidence type="ECO:0000259" key="9">
    <source>
        <dbReference type="Pfam" id="PF00082"/>
    </source>
</evidence>
<dbReference type="InterPro" id="IPR050131">
    <property type="entry name" value="Peptidase_S8_subtilisin-like"/>
</dbReference>
<evidence type="ECO:0000256" key="8">
    <source>
        <dbReference type="SAM" id="SignalP"/>
    </source>
</evidence>
<evidence type="ECO:0000313" key="11">
    <source>
        <dbReference type="Proteomes" id="UP001165092"/>
    </source>
</evidence>
<reference evidence="10" key="1">
    <citation type="submission" date="2023-02" db="EMBL/GenBank/DDBJ databases">
        <title>Nocardiopsis ansamitocini NBRC 112285.</title>
        <authorList>
            <person name="Ichikawa N."/>
            <person name="Sato H."/>
            <person name="Tonouchi N."/>
        </authorList>
    </citation>
    <scope>NUCLEOTIDE SEQUENCE</scope>
    <source>
        <strain evidence="10">NBRC 112285</strain>
    </source>
</reference>
<dbReference type="Gene3D" id="3.40.50.200">
    <property type="entry name" value="Peptidase S8/S53 domain"/>
    <property type="match status" value="1"/>
</dbReference>
<accession>A0A9W6PBF7</accession>
<evidence type="ECO:0000256" key="5">
    <source>
        <dbReference type="PROSITE-ProRule" id="PRU01240"/>
    </source>
</evidence>
<evidence type="ECO:0000256" key="6">
    <source>
        <dbReference type="SAM" id="MobiDB-lite"/>
    </source>
</evidence>
<dbReference type="Proteomes" id="UP001165092">
    <property type="component" value="Unassembled WGS sequence"/>
</dbReference>
<dbReference type="PRINTS" id="PR00723">
    <property type="entry name" value="SUBTILISIN"/>
</dbReference>
<dbReference type="PANTHER" id="PTHR43806:SF11">
    <property type="entry name" value="CEREVISIN-RELATED"/>
    <property type="match status" value="1"/>
</dbReference>
<organism evidence="10 11">
    <name type="scientific">Nocardiopsis ansamitocini</name>
    <dbReference type="NCBI Taxonomy" id="1670832"/>
    <lineage>
        <taxon>Bacteria</taxon>
        <taxon>Bacillati</taxon>
        <taxon>Actinomycetota</taxon>
        <taxon>Actinomycetes</taxon>
        <taxon>Streptosporangiales</taxon>
        <taxon>Nocardiopsidaceae</taxon>
        <taxon>Nocardiopsis</taxon>
    </lineage>
</organism>
<evidence type="ECO:0000256" key="1">
    <source>
        <dbReference type="ARBA" id="ARBA00011073"/>
    </source>
</evidence>
<dbReference type="GO" id="GO:0004252">
    <property type="term" value="F:serine-type endopeptidase activity"/>
    <property type="evidence" value="ECO:0007669"/>
    <property type="project" value="InterPro"/>
</dbReference>
<evidence type="ECO:0000256" key="2">
    <source>
        <dbReference type="ARBA" id="ARBA00022670"/>
    </source>
</evidence>
<evidence type="ECO:0000256" key="3">
    <source>
        <dbReference type="ARBA" id="ARBA00022801"/>
    </source>
</evidence>
<sequence length="466" mass="46115">MVTERIAPGPNRGRGAARPFLACAAAALLTLGAPATVLADVVDPGPSPGPDASSPSPSASPSAPSPSASPSASEAPAALAQITAAVTGDDPCVEDSTDVVDQESWAHRSLGLSQVHELHEGAGATVAVLATSVASGGPALSGALGDTGSASDCLGFGTFLAGIVAARPAPDSGFVGVAPGANIVAVATGAQQTGITLPGDIASSITTALARDPDVILVGNAAPTGSEELDSAVAAARSAGVLVVAPATAFIPDGPFPGYPAQDPTVLSVAAHQPTGEPVLEEPLGLPDGEVARVDLIAPGQKVLGVGPGGGHFVSDGDGVAAAFVAGTAALLAAEEPDLTGAQLKDRLMRTAYPSPFGSIDPFTGSGRVDPMGALTDDPQGALNVARGERFVADPSPRGSVQMTPPVVVASVSAFVIVALALGAVVLRRGRGREWRPAEAGETVEVDPRDQHGFSPIPAAILRWRK</sequence>
<keyword evidence="11" id="KW-1185">Reference proteome</keyword>
<comment type="caution">
    <text evidence="10">The sequence shown here is derived from an EMBL/GenBank/DDBJ whole genome shotgun (WGS) entry which is preliminary data.</text>
</comment>
<evidence type="ECO:0000313" key="10">
    <source>
        <dbReference type="EMBL" id="GLU50473.1"/>
    </source>
</evidence>
<dbReference type="PROSITE" id="PS51892">
    <property type="entry name" value="SUBTILASE"/>
    <property type="match status" value="1"/>
</dbReference>
<dbReference type="InterPro" id="IPR036852">
    <property type="entry name" value="Peptidase_S8/S53_dom_sf"/>
</dbReference>
<comment type="similarity">
    <text evidence="1 5">Belongs to the peptidase S8 family.</text>
</comment>
<dbReference type="InterPro" id="IPR015500">
    <property type="entry name" value="Peptidase_S8_subtilisin-rel"/>
</dbReference>
<comment type="caution">
    <text evidence="5">Lacks conserved residue(s) required for the propagation of feature annotation.</text>
</comment>
<feature type="region of interest" description="Disordered" evidence="6">
    <location>
        <begin position="42"/>
        <end position="77"/>
    </location>
</feature>
<keyword evidence="7" id="KW-0472">Membrane</keyword>
<dbReference type="AlphaFoldDB" id="A0A9W6PBF7"/>